<reference evidence="1 2" key="1">
    <citation type="submission" date="2014-02" db="EMBL/GenBank/DDBJ databases">
        <title>Comparative genomics and transcriptomics to identify genetic mechanisms underlying the emergence of carbapenem resistant Acinetobacter baumannii (CRAb).</title>
        <authorList>
            <person name="Harris A.D."/>
            <person name="Johnson K.J."/>
            <person name="George J."/>
            <person name="Shefchek K."/>
            <person name="Daugherty S.C."/>
            <person name="Parankush S."/>
            <person name="Sadzewicz L."/>
            <person name="Tallon L."/>
            <person name="Sengamalay N."/>
            <person name="Hazen T.H."/>
            <person name="Rasko D.A."/>
        </authorList>
    </citation>
    <scope>NUCLEOTIDE SEQUENCE [LARGE SCALE GENOMIC DNA]</scope>
    <source>
        <strain evidence="1 2">99063</strain>
    </source>
</reference>
<comment type="caution">
    <text evidence="1">The sequence shown here is derived from an EMBL/GenBank/DDBJ whole genome shotgun (WGS) entry which is preliminary data.</text>
</comment>
<dbReference type="AlphaFoldDB" id="A0A009T0U5"/>
<gene>
    <name evidence="1" type="ORF">J529_0855</name>
</gene>
<accession>A0A009T0U5</accession>
<evidence type="ECO:0000313" key="1">
    <source>
        <dbReference type="EMBL" id="EXC52812.1"/>
    </source>
</evidence>
<sequence>MLNIYSNAKLNQQKRFFPMNENIDFLTQLTEFQRAITVC</sequence>
<evidence type="ECO:0000313" key="2">
    <source>
        <dbReference type="Proteomes" id="UP000020735"/>
    </source>
</evidence>
<dbReference type="Proteomes" id="UP000020735">
    <property type="component" value="Unassembled WGS sequence"/>
</dbReference>
<organism evidence="1 2">
    <name type="scientific">Acinetobacter baumannii 99063</name>
    <dbReference type="NCBI Taxonomy" id="1310630"/>
    <lineage>
        <taxon>Bacteria</taxon>
        <taxon>Pseudomonadati</taxon>
        <taxon>Pseudomonadota</taxon>
        <taxon>Gammaproteobacteria</taxon>
        <taxon>Moraxellales</taxon>
        <taxon>Moraxellaceae</taxon>
        <taxon>Acinetobacter</taxon>
        <taxon>Acinetobacter calcoaceticus/baumannii complex</taxon>
    </lineage>
</organism>
<protein>
    <submittedName>
        <fullName evidence="1">Uncharacterized protein</fullName>
    </submittedName>
</protein>
<proteinExistence type="predicted"/>
<dbReference type="EMBL" id="JEXJ01000009">
    <property type="protein sequence ID" value="EXC52812.1"/>
    <property type="molecule type" value="Genomic_DNA"/>
</dbReference>
<name>A0A009T0U5_ACIBA</name>
<dbReference type="PATRIC" id="fig|1310630.3.peg.844"/>